<keyword evidence="1" id="KW-0479">Metal-binding</keyword>
<dbReference type="Pfam" id="PF00127">
    <property type="entry name" value="Copper-bind"/>
    <property type="match status" value="1"/>
</dbReference>
<protein>
    <submittedName>
        <fullName evidence="4">Plastocyanin</fullName>
    </submittedName>
</protein>
<dbReference type="InterPro" id="IPR008972">
    <property type="entry name" value="Cupredoxin"/>
</dbReference>
<evidence type="ECO:0000256" key="1">
    <source>
        <dbReference type="ARBA" id="ARBA00022723"/>
    </source>
</evidence>
<organism evidence="4 5">
    <name type="scientific">Halogranum gelatinilyticum</name>
    <dbReference type="NCBI Taxonomy" id="660521"/>
    <lineage>
        <taxon>Archaea</taxon>
        <taxon>Methanobacteriati</taxon>
        <taxon>Methanobacteriota</taxon>
        <taxon>Stenosarchaea group</taxon>
        <taxon>Halobacteria</taxon>
        <taxon>Halobacteriales</taxon>
        <taxon>Haloferacaceae</taxon>
    </lineage>
</organism>
<reference evidence="5" key="1">
    <citation type="submission" date="2016-10" db="EMBL/GenBank/DDBJ databases">
        <authorList>
            <person name="Varghese N."/>
            <person name="Submissions S."/>
        </authorList>
    </citation>
    <scope>NUCLEOTIDE SEQUENCE [LARGE SCALE GENOMIC DNA]</scope>
    <source>
        <strain evidence="5">CGMCC 1.10119</strain>
    </source>
</reference>
<dbReference type="SUPFAM" id="SSF49503">
    <property type="entry name" value="Cupredoxins"/>
    <property type="match status" value="1"/>
</dbReference>
<keyword evidence="2" id="KW-0186">Copper</keyword>
<evidence type="ECO:0000259" key="3">
    <source>
        <dbReference type="Pfam" id="PF00127"/>
    </source>
</evidence>
<evidence type="ECO:0000313" key="4">
    <source>
        <dbReference type="EMBL" id="SDM01700.1"/>
    </source>
</evidence>
<accession>A0A1G9PSG1</accession>
<sequence>MAIPPGEGVCGRPRWLTNQYKTMEKVPRVNRRNVLKTLGTGVAGAVLFSGAASAGRGRGRGFGNGNGIGAFLNDKAQFKKPPIWSGGISDQTGKGTVEVEVGTITSIDLPGAPPGQVGPFAFSPRVVKVSPGTKVKWVWTGEPWPSNPFGFPVDAPWPHDVASLEKDGGTHKFASEMFLAGDDKSYEFTFEEVGTNLYYCSPHGYPFRDESGFDYNLLGMRGAVLVTDD</sequence>
<dbReference type="EMBL" id="FNHL01000001">
    <property type="protein sequence ID" value="SDM01700.1"/>
    <property type="molecule type" value="Genomic_DNA"/>
</dbReference>
<feature type="domain" description="Blue (type 1) copper" evidence="3">
    <location>
        <begin position="118"/>
        <end position="204"/>
    </location>
</feature>
<dbReference type="InterPro" id="IPR006311">
    <property type="entry name" value="TAT_signal"/>
</dbReference>
<dbReference type="AlphaFoldDB" id="A0A1G9PSG1"/>
<dbReference type="GO" id="GO:0005507">
    <property type="term" value="F:copper ion binding"/>
    <property type="evidence" value="ECO:0007669"/>
    <property type="project" value="InterPro"/>
</dbReference>
<dbReference type="PROSITE" id="PS51318">
    <property type="entry name" value="TAT"/>
    <property type="match status" value="1"/>
</dbReference>
<dbReference type="InterPro" id="IPR000923">
    <property type="entry name" value="BlueCu_1"/>
</dbReference>
<dbReference type="Proteomes" id="UP000199451">
    <property type="component" value="Unassembled WGS sequence"/>
</dbReference>
<dbReference type="Gene3D" id="2.60.40.420">
    <property type="entry name" value="Cupredoxins - blue copper proteins"/>
    <property type="match status" value="1"/>
</dbReference>
<proteinExistence type="predicted"/>
<name>A0A1G9PSG1_9EURY</name>
<evidence type="ECO:0000313" key="5">
    <source>
        <dbReference type="Proteomes" id="UP000199451"/>
    </source>
</evidence>
<keyword evidence="5" id="KW-1185">Reference proteome</keyword>
<dbReference type="GO" id="GO:0009055">
    <property type="term" value="F:electron transfer activity"/>
    <property type="evidence" value="ECO:0007669"/>
    <property type="project" value="InterPro"/>
</dbReference>
<dbReference type="STRING" id="660521.SAMN04487949_0513"/>
<gene>
    <name evidence="4" type="ORF">SAMN04487949_0513</name>
</gene>
<evidence type="ECO:0000256" key="2">
    <source>
        <dbReference type="ARBA" id="ARBA00023008"/>
    </source>
</evidence>